<evidence type="ECO:0000256" key="2">
    <source>
        <dbReference type="ARBA" id="ARBA00022737"/>
    </source>
</evidence>
<feature type="region of interest" description="Disordered" evidence="6">
    <location>
        <begin position="402"/>
        <end position="669"/>
    </location>
</feature>
<name>A0A2G8LLW9_STIJA</name>
<dbReference type="PRINTS" id="PR00633">
    <property type="entry name" value="RCCNDNSATION"/>
</dbReference>
<evidence type="ECO:0000256" key="1">
    <source>
        <dbReference type="ARBA" id="ARBA00022723"/>
    </source>
</evidence>
<accession>A0A2G8LLW9</accession>
<dbReference type="GO" id="GO:0046872">
    <property type="term" value="F:metal ion binding"/>
    <property type="evidence" value="ECO:0007669"/>
    <property type="project" value="UniProtKB-KW"/>
</dbReference>
<keyword evidence="1 5" id="KW-0479">Metal-binding</keyword>
<feature type="repeat" description="RCC1" evidence="4">
    <location>
        <begin position="241"/>
        <end position="293"/>
    </location>
</feature>
<evidence type="ECO:0000256" key="5">
    <source>
        <dbReference type="PROSITE-ProRule" id="PRU00433"/>
    </source>
</evidence>
<keyword evidence="5" id="KW-0349">Heme</keyword>
<evidence type="ECO:0000256" key="3">
    <source>
        <dbReference type="ARBA" id="ARBA00023004"/>
    </source>
</evidence>
<sequence>MALEDDDIPDTGAVFTFGKSRFADNTPNKFWIRNDKVFQVSCGDDHSAFVTENGRLYTFGANEWGQLGLGSSKSTTKPSSVKALKQEGVKVVACGRLHTLVLSKTGRLYTFGGRREGQLGHGDLEGSELPKLVQSLSEHNIVKMACGTDHSFILTDAGVLFAWGGAAEGQLGMGDTSECTIPRELSVSGKVKHLSCGYYHTAFVTDTSSMNLCHHLFFFTEDSKLYTFGENDLGKLGLGDMDLFTFGEGSQGQLGLGPSVLQTSTPRIVNKLKKHRLKSVSCGESHTAVVTESGCLYTFGDGRHGKLAQGEESFSNLFVPERVRRLKGFLVEQVSCGGCHTLVRARRRTPNRDCVSSESETETEQTNQRISNTVERPPQDGQLGENLKKLAESIELQGSLNGSLGVQQGAGEDKERTLPPLSTSTPKTLPSLGTRTTGDGGLNQQRIPNISEDLTDSKVNSLSTSKKQDEESSESDEGSSEEDGESGVDEADDGTPVDEPLSHTYFSRSGNRSDMKPMASKKHKSKKKEDVSIGDENNNQRLEVIEEKRPAQEDEDGEEDDDDDDDDDDSDDDDDDDDDDDSDDDDPGALHRAAKQNLKSSQEALPENKKEASSRSSSKPTEKTGSKEIAAKETNPQASKLKQDKSEVTKVEHQRQQEDENDDEDDDDD</sequence>
<comment type="caution">
    <text evidence="8">The sequence shown here is derived from an EMBL/GenBank/DDBJ whole genome shotgun (WGS) entry which is preliminary data.</text>
</comment>
<feature type="repeat" description="RCC1" evidence="4">
    <location>
        <begin position="12"/>
        <end position="53"/>
    </location>
</feature>
<dbReference type="PANTHER" id="PTHR22872">
    <property type="entry name" value="BTK-BINDING PROTEIN-RELATED"/>
    <property type="match status" value="1"/>
</dbReference>
<dbReference type="Pfam" id="PF00415">
    <property type="entry name" value="RCC1"/>
    <property type="match status" value="2"/>
</dbReference>
<dbReference type="InterPro" id="IPR051625">
    <property type="entry name" value="Signaling_Regulatory_Domain"/>
</dbReference>
<feature type="compositionally biased region" description="Basic and acidic residues" evidence="6">
    <location>
        <begin position="543"/>
        <end position="552"/>
    </location>
</feature>
<dbReference type="OrthoDB" id="10253607at2759"/>
<dbReference type="InterPro" id="IPR009056">
    <property type="entry name" value="Cyt_c-like_dom"/>
</dbReference>
<dbReference type="InterPro" id="IPR058923">
    <property type="entry name" value="RCC1-like_dom"/>
</dbReference>
<feature type="region of interest" description="Disordered" evidence="6">
    <location>
        <begin position="348"/>
        <end position="383"/>
    </location>
</feature>
<dbReference type="STRING" id="307972.A0A2G8LLW9"/>
<keyword evidence="2" id="KW-0677">Repeat</keyword>
<dbReference type="PANTHER" id="PTHR22872:SF9">
    <property type="entry name" value="X-LINKED RETINITIS PIGMENTOSA GTPASE REGULATOR"/>
    <property type="match status" value="1"/>
</dbReference>
<dbReference type="Pfam" id="PF25390">
    <property type="entry name" value="WD40_RLD"/>
    <property type="match status" value="1"/>
</dbReference>
<evidence type="ECO:0000313" key="9">
    <source>
        <dbReference type="Proteomes" id="UP000230750"/>
    </source>
</evidence>
<evidence type="ECO:0000313" key="8">
    <source>
        <dbReference type="EMBL" id="PIK61243.1"/>
    </source>
</evidence>
<organism evidence="8 9">
    <name type="scientific">Stichopus japonicus</name>
    <name type="common">Sea cucumber</name>
    <dbReference type="NCBI Taxonomy" id="307972"/>
    <lineage>
        <taxon>Eukaryota</taxon>
        <taxon>Metazoa</taxon>
        <taxon>Echinodermata</taxon>
        <taxon>Eleutherozoa</taxon>
        <taxon>Echinozoa</taxon>
        <taxon>Holothuroidea</taxon>
        <taxon>Aspidochirotacea</taxon>
        <taxon>Aspidochirotida</taxon>
        <taxon>Stichopodidae</taxon>
        <taxon>Apostichopus</taxon>
    </lineage>
</organism>
<dbReference type="PROSITE" id="PS50012">
    <property type="entry name" value="RCC1_3"/>
    <property type="match status" value="6"/>
</dbReference>
<reference evidence="8 9" key="1">
    <citation type="journal article" date="2017" name="PLoS Biol.">
        <title>The sea cucumber genome provides insights into morphological evolution and visceral regeneration.</title>
        <authorList>
            <person name="Zhang X."/>
            <person name="Sun L."/>
            <person name="Yuan J."/>
            <person name="Sun Y."/>
            <person name="Gao Y."/>
            <person name="Zhang L."/>
            <person name="Li S."/>
            <person name="Dai H."/>
            <person name="Hamel J.F."/>
            <person name="Liu C."/>
            <person name="Yu Y."/>
            <person name="Liu S."/>
            <person name="Lin W."/>
            <person name="Guo K."/>
            <person name="Jin S."/>
            <person name="Xu P."/>
            <person name="Storey K.B."/>
            <person name="Huan P."/>
            <person name="Zhang T."/>
            <person name="Zhou Y."/>
            <person name="Zhang J."/>
            <person name="Lin C."/>
            <person name="Li X."/>
            <person name="Xing L."/>
            <person name="Huo D."/>
            <person name="Sun M."/>
            <person name="Wang L."/>
            <person name="Mercier A."/>
            <person name="Li F."/>
            <person name="Yang H."/>
            <person name="Xiang J."/>
        </authorList>
    </citation>
    <scope>NUCLEOTIDE SEQUENCE [LARGE SCALE GENOMIC DNA]</scope>
    <source>
        <strain evidence="8">Shaxun</strain>
        <tissue evidence="8">Muscle</tissue>
    </source>
</reference>
<dbReference type="GO" id="GO:0009055">
    <property type="term" value="F:electron transfer activity"/>
    <property type="evidence" value="ECO:0007669"/>
    <property type="project" value="InterPro"/>
</dbReference>
<dbReference type="AlphaFoldDB" id="A0A2G8LLW9"/>
<dbReference type="SUPFAM" id="SSF50985">
    <property type="entry name" value="RCC1/BLIP-II"/>
    <property type="match status" value="1"/>
</dbReference>
<feature type="compositionally biased region" description="Basic and acidic residues" evidence="6">
    <location>
        <begin position="620"/>
        <end position="631"/>
    </location>
</feature>
<evidence type="ECO:0000259" key="7">
    <source>
        <dbReference type="PROSITE" id="PS51007"/>
    </source>
</evidence>
<feature type="compositionally biased region" description="Low complexity" evidence="6">
    <location>
        <begin position="418"/>
        <end position="432"/>
    </location>
</feature>
<feature type="repeat" description="RCC1" evidence="4">
    <location>
        <begin position="158"/>
        <end position="207"/>
    </location>
</feature>
<feature type="compositionally biased region" description="Acidic residues" evidence="6">
    <location>
        <begin position="659"/>
        <end position="669"/>
    </location>
</feature>
<dbReference type="GO" id="GO:0020037">
    <property type="term" value="F:heme binding"/>
    <property type="evidence" value="ECO:0007669"/>
    <property type="project" value="InterPro"/>
</dbReference>
<keyword evidence="3 5" id="KW-0408">Iron</keyword>
<dbReference type="InterPro" id="IPR000408">
    <property type="entry name" value="Reg_chr_condens"/>
</dbReference>
<dbReference type="Gene3D" id="2.130.10.30">
    <property type="entry name" value="Regulator of chromosome condensation 1/beta-lactamase-inhibitor protein II"/>
    <property type="match status" value="1"/>
</dbReference>
<evidence type="ECO:0000256" key="4">
    <source>
        <dbReference type="PROSITE-ProRule" id="PRU00235"/>
    </source>
</evidence>
<feature type="compositionally biased region" description="Basic and acidic residues" evidence="6">
    <location>
        <begin position="641"/>
        <end position="658"/>
    </location>
</feature>
<feature type="repeat" description="RCC1" evidence="4">
    <location>
        <begin position="106"/>
        <end position="157"/>
    </location>
</feature>
<gene>
    <name evidence="8" type="ORF">BSL78_01802</name>
</gene>
<feature type="compositionally biased region" description="Polar residues" evidence="6">
    <location>
        <begin position="433"/>
        <end position="448"/>
    </location>
</feature>
<feature type="repeat" description="RCC1" evidence="4">
    <location>
        <begin position="54"/>
        <end position="105"/>
    </location>
</feature>
<dbReference type="Proteomes" id="UP000230750">
    <property type="component" value="Unassembled WGS sequence"/>
</dbReference>
<dbReference type="PROSITE" id="PS51007">
    <property type="entry name" value="CYTC"/>
    <property type="match status" value="1"/>
</dbReference>
<keyword evidence="9" id="KW-1185">Reference proteome</keyword>
<proteinExistence type="predicted"/>
<dbReference type="PROSITE" id="PS00626">
    <property type="entry name" value="RCC1_2"/>
    <property type="match status" value="3"/>
</dbReference>
<evidence type="ECO:0000256" key="6">
    <source>
        <dbReference type="SAM" id="MobiDB-lite"/>
    </source>
</evidence>
<dbReference type="EMBL" id="MRZV01000037">
    <property type="protein sequence ID" value="PIK61243.1"/>
    <property type="molecule type" value="Genomic_DNA"/>
</dbReference>
<dbReference type="InterPro" id="IPR009091">
    <property type="entry name" value="RCC1/BLIP-II"/>
</dbReference>
<protein>
    <recommendedName>
        <fullName evidence="7">Cytochrome c domain-containing protein</fullName>
    </recommendedName>
</protein>
<feature type="compositionally biased region" description="Acidic residues" evidence="6">
    <location>
        <begin position="471"/>
        <end position="496"/>
    </location>
</feature>
<feature type="compositionally biased region" description="Acidic residues" evidence="6">
    <location>
        <begin position="553"/>
        <end position="587"/>
    </location>
</feature>
<feature type="domain" description="Cytochrome c" evidence="7">
    <location>
        <begin position="305"/>
        <end position="458"/>
    </location>
</feature>
<feature type="repeat" description="RCC1" evidence="4">
    <location>
        <begin position="294"/>
        <end position="347"/>
    </location>
</feature>